<dbReference type="Pfam" id="PF03009">
    <property type="entry name" value="GDPD"/>
    <property type="match status" value="1"/>
</dbReference>
<dbReference type="Proteomes" id="UP001500454">
    <property type="component" value="Unassembled WGS sequence"/>
</dbReference>
<reference evidence="3" key="1">
    <citation type="journal article" date="2019" name="Int. J. Syst. Evol. Microbiol.">
        <title>The Global Catalogue of Microorganisms (GCM) 10K type strain sequencing project: providing services to taxonomists for standard genome sequencing and annotation.</title>
        <authorList>
            <consortium name="The Broad Institute Genomics Platform"/>
            <consortium name="The Broad Institute Genome Sequencing Center for Infectious Disease"/>
            <person name="Wu L."/>
            <person name="Ma J."/>
        </authorList>
    </citation>
    <scope>NUCLEOTIDE SEQUENCE [LARGE SCALE GENOMIC DNA]</scope>
    <source>
        <strain evidence="3">JCM 17924</strain>
    </source>
</reference>
<dbReference type="SUPFAM" id="SSF51695">
    <property type="entry name" value="PLC-like phosphodiesterases"/>
    <property type="match status" value="1"/>
</dbReference>
<proteinExistence type="predicted"/>
<protein>
    <recommendedName>
        <fullName evidence="1">GP-PDE domain-containing protein</fullName>
    </recommendedName>
</protein>
<evidence type="ECO:0000259" key="1">
    <source>
        <dbReference type="PROSITE" id="PS51704"/>
    </source>
</evidence>
<name>A0ABP8JGJ0_9BACT</name>
<accession>A0ABP8JGJ0</accession>
<comment type="caution">
    <text evidence="2">The sequence shown here is derived from an EMBL/GenBank/DDBJ whole genome shotgun (WGS) entry which is preliminary data.</text>
</comment>
<dbReference type="Gene3D" id="3.20.20.190">
    <property type="entry name" value="Phosphatidylinositol (PI) phosphodiesterase"/>
    <property type="match status" value="1"/>
</dbReference>
<dbReference type="PANTHER" id="PTHR46211">
    <property type="entry name" value="GLYCEROPHOSPHORYL DIESTER PHOSPHODIESTERASE"/>
    <property type="match status" value="1"/>
</dbReference>
<organism evidence="2 3">
    <name type="scientific">Hymenobacter koreensis</name>
    <dbReference type="NCBI Taxonomy" id="1084523"/>
    <lineage>
        <taxon>Bacteria</taxon>
        <taxon>Pseudomonadati</taxon>
        <taxon>Bacteroidota</taxon>
        <taxon>Cytophagia</taxon>
        <taxon>Cytophagales</taxon>
        <taxon>Hymenobacteraceae</taxon>
        <taxon>Hymenobacter</taxon>
    </lineage>
</organism>
<dbReference type="EMBL" id="BAABHA010000015">
    <property type="protein sequence ID" value="GAA4390398.1"/>
    <property type="molecule type" value="Genomic_DNA"/>
</dbReference>
<keyword evidence="3" id="KW-1185">Reference proteome</keyword>
<dbReference type="InterPro" id="IPR030395">
    <property type="entry name" value="GP_PDE_dom"/>
</dbReference>
<dbReference type="PROSITE" id="PS51704">
    <property type="entry name" value="GP_PDE"/>
    <property type="match status" value="1"/>
</dbReference>
<evidence type="ECO:0000313" key="2">
    <source>
        <dbReference type="EMBL" id="GAA4390398.1"/>
    </source>
</evidence>
<evidence type="ECO:0000313" key="3">
    <source>
        <dbReference type="Proteomes" id="UP001500454"/>
    </source>
</evidence>
<dbReference type="PANTHER" id="PTHR46211:SF14">
    <property type="entry name" value="GLYCEROPHOSPHODIESTER PHOSPHODIESTERASE"/>
    <property type="match status" value="1"/>
</dbReference>
<sequence>MDAVLTVISQADFSNRVTLLSFDHRVLQEARQAVPALPTCLLIEDQLPLAEHLEQLGFQPTFLGPDFTLLTDEFLRLCSGLNLPIIAWTVNEPSDMLRLTELGIYGFTTDYPDRAAAVLRL</sequence>
<feature type="domain" description="GP-PDE" evidence="1">
    <location>
        <begin position="1"/>
        <end position="119"/>
    </location>
</feature>
<dbReference type="InterPro" id="IPR017946">
    <property type="entry name" value="PLC-like_Pdiesterase_TIM-brl"/>
</dbReference>
<gene>
    <name evidence="2" type="ORF">GCM10023186_38530</name>
</gene>